<evidence type="ECO:0000256" key="5">
    <source>
        <dbReference type="ARBA" id="ARBA00023145"/>
    </source>
</evidence>
<feature type="active site" description="Charge relay system" evidence="8">
    <location>
        <position position="562"/>
    </location>
</feature>
<keyword evidence="4 8" id="KW-0720">Serine protease</keyword>
<dbReference type="CDD" id="cd07473">
    <property type="entry name" value="Peptidases_S8_Subtilisin_like"/>
    <property type="match status" value="1"/>
</dbReference>
<name>A0A7J6L764_PEROL</name>
<keyword evidence="3 8" id="KW-0378">Hydrolase</keyword>
<dbReference type="InterPro" id="IPR023827">
    <property type="entry name" value="Peptidase_S8_Asp-AS"/>
</dbReference>
<evidence type="ECO:0000313" key="14">
    <source>
        <dbReference type="Proteomes" id="UP000570595"/>
    </source>
</evidence>
<feature type="signal peptide" evidence="10">
    <location>
        <begin position="1"/>
        <end position="23"/>
    </location>
</feature>
<gene>
    <name evidence="13" type="ORF">FOL46_006575</name>
    <name evidence="12" type="ORF">FOZ61_007794</name>
</gene>
<dbReference type="Gene3D" id="3.40.50.200">
    <property type="entry name" value="Peptidase S8/S53 domain"/>
    <property type="match status" value="1"/>
</dbReference>
<evidence type="ECO:0000313" key="12">
    <source>
        <dbReference type="EMBL" id="KAF4655055.1"/>
    </source>
</evidence>
<dbReference type="InterPro" id="IPR034204">
    <property type="entry name" value="PfSUB1-like_cat_dom"/>
</dbReference>
<evidence type="ECO:0000256" key="3">
    <source>
        <dbReference type="ARBA" id="ARBA00022801"/>
    </source>
</evidence>
<evidence type="ECO:0000256" key="6">
    <source>
        <dbReference type="ARBA" id="ARBA00023529"/>
    </source>
</evidence>
<organism evidence="12 14">
    <name type="scientific">Perkinsus olseni</name>
    <name type="common">Perkinsus atlanticus</name>
    <dbReference type="NCBI Taxonomy" id="32597"/>
    <lineage>
        <taxon>Eukaryota</taxon>
        <taxon>Sar</taxon>
        <taxon>Alveolata</taxon>
        <taxon>Perkinsozoa</taxon>
        <taxon>Perkinsea</taxon>
        <taxon>Perkinsida</taxon>
        <taxon>Perkinsidae</taxon>
        <taxon>Perkinsus</taxon>
    </lineage>
</organism>
<comment type="similarity">
    <text evidence="1 8">Belongs to the peptidase S8 family.</text>
</comment>
<dbReference type="GO" id="GO:0004252">
    <property type="term" value="F:serine-type endopeptidase activity"/>
    <property type="evidence" value="ECO:0007669"/>
    <property type="project" value="UniProtKB-UniRule"/>
</dbReference>
<proteinExistence type="inferred from homology"/>
<dbReference type="PROSITE" id="PS51892">
    <property type="entry name" value="SUBTILASE"/>
    <property type="match status" value="1"/>
</dbReference>
<evidence type="ECO:0000256" key="8">
    <source>
        <dbReference type="PROSITE-ProRule" id="PRU01240"/>
    </source>
</evidence>
<dbReference type="PROSITE" id="PS00137">
    <property type="entry name" value="SUBTILASE_HIS"/>
    <property type="match status" value="1"/>
</dbReference>
<evidence type="ECO:0000256" key="4">
    <source>
        <dbReference type="ARBA" id="ARBA00022825"/>
    </source>
</evidence>
<accession>A0A7J6L764</accession>
<dbReference type="Proteomes" id="UP000572268">
    <property type="component" value="Unassembled WGS sequence"/>
</dbReference>
<dbReference type="Proteomes" id="UP000570595">
    <property type="component" value="Unassembled WGS sequence"/>
</dbReference>
<feature type="chain" id="PRO_5044127912" description="subtilisin" evidence="10">
    <location>
        <begin position="24"/>
        <end position="1474"/>
    </location>
</feature>
<dbReference type="EMBL" id="JABAHT010000489">
    <property type="protein sequence ID" value="KAF4655055.1"/>
    <property type="molecule type" value="Genomic_DNA"/>
</dbReference>
<dbReference type="InterPro" id="IPR015500">
    <property type="entry name" value="Peptidase_S8_subtilisin-rel"/>
</dbReference>
<dbReference type="SUPFAM" id="SSF52743">
    <property type="entry name" value="Subtilisin-like"/>
    <property type="match status" value="1"/>
</dbReference>
<dbReference type="PANTHER" id="PTHR43399:SF4">
    <property type="entry name" value="CELL WALL-ASSOCIATED PROTEASE"/>
    <property type="match status" value="1"/>
</dbReference>
<dbReference type="PANTHER" id="PTHR43399">
    <property type="entry name" value="SUBTILISIN-RELATED"/>
    <property type="match status" value="1"/>
</dbReference>
<evidence type="ECO:0000256" key="7">
    <source>
        <dbReference type="ARBA" id="ARBA00023619"/>
    </source>
</evidence>
<feature type="active site" description="Charge relay system" evidence="8">
    <location>
        <position position="342"/>
    </location>
</feature>
<evidence type="ECO:0000313" key="13">
    <source>
        <dbReference type="EMBL" id="KAF4659474.1"/>
    </source>
</evidence>
<comment type="caution">
    <text evidence="12">The sequence shown here is derived from an EMBL/GenBank/DDBJ whole genome shotgun (WGS) entry which is preliminary data.</text>
</comment>
<dbReference type="Pfam" id="PF00082">
    <property type="entry name" value="Peptidase_S8"/>
    <property type="match status" value="1"/>
</dbReference>
<dbReference type="GO" id="GO:0006508">
    <property type="term" value="P:proteolysis"/>
    <property type="evidence" value="ECO:0007669"/>
    <property type="project" value="UniProtKB-KW"/>
</dbReference>
<reference evidence="14 15" key="1">
    <citation type="submission" date="2020-04" db="EMBL/GenBank/DDBJ databases">
        <title>Perkinsus olseni comparative genomics.</title>
        <authorList>
            <person name="Bogema D.R."/>
        </authorList>
    </citation>
    <scope>NUCLEOTIDE SEQUENCE [LARGE SCALE GENOMIC DNA]</scope>
    <source>
        <strain evidence="12">ATCC PRA-179</strain>
        <strain evidence="13">ATCC PRA-31</strain>
    </source>
</reference>
<dbReference type="OrthoDB" id="206201at2759"/>
<evidence type="ECO:0000256" key="1">
    <source>
        <dbReference type="ARBA" id="ARBA00011073"/>
    </source>
</evidence>
<feature type="compositionally biased region" description="Low complexity" evidence="9">
    <location>
        <begin position="1404"/>
        <end position="1418"/>
    </location>
</feature>
<feature type="active site" description="Charge relay system" evidence="8">
    <location>
        <position position="400"/>
    </location>
</feature>
<dbReference type="EMBL" id="JABANN010000428">
    <property type="protein sequence ID" value="KAF4659474.1"/>
    <property type="molecule type" value="Genomic_DNA"/>
</dbReference>
<dbReference type="InterPro" id="IPR022398">
    <property type="entry name" value="Peptidase_S8_His-AS"/>
</dbReference>
<protein>
    <recommendedName>
        <fullName evidence="7">subtilisin</fullName>
        <ecNumber evidence="7">3.4.21.62</ecNumber>
    </recommendedName>
</protein>
<dbReference type="InterPro" id="IPR036852">
    <property type="entry name" value="Peptidase_S8/S53_dom_sf"/>
</dbReference>
<dbReference type="InterPro" id="IPR051048">
    <property type="entry name" value="Peptidase_S8/S53_subtilisin"/>
</dbReference>
<feature type="domain" description="Peptidase S8/S53" evidence="11">
    <location>
        <begin position="335"/>
        <end position="598"/>
    </location>
</feature>
<evidence type="ECO:0000313" key="15">
    <source>
        <dbReference type="Proteomes" id="UP000572268"/>
    </source>
</evidence>
<dbReference type="PRINTS" id="PR00723">
    <property type="entry name" value="SUBTILISIN"/>
</dbReference>
<dbReference type="InterPro" id="IPR000209">
    <property type="entry name" value="Peptidase_S8/S53_dom"/>
</dbReference>
<dbReference type="EC" id="3.4.21.62" evidence="7"/>
<feature type="region of interest" description="Disordered" evidence="9">
    <location>
        <begin position="1389"/>
        <end position="1418"/>
    </location>
</feature>
<evidence type="ECO:0000256" key="9">
    <source>
        <dbReference type="SAM" id="MobiDB-lite"/>
    </source>
</evidence>
<dbReference type="PROSITE" id="PS00136">
    <property type="entry name" value="SUBTILASE_ASP"/>
    <property type="match status" value="1"/>
</dbReference>
<evidence type="ECO:0000256" key="2">
    <source>
        <dbReference type="ARBA" id="ARBA00022670"/>
    </source>
</evidence>
<keyword evidence="5" id="KW-0865">Zymogen</keyword>
<keyword evidence="2 8" id="KW-0645">Protease</keyword>
<sequence length="1474" mass="158929">MIAVCKLAPVISLLGLSLHASAAERRAQASQFIKMTPPQTDLDMFYSLYYEGRAYIDLDFTIRNEGRSTEIVDFRHLERYLKVVGVAGSSDRSIHPLVNRSERVAQTDGYTGSGASGHPFRWADHCRVFFDLAKTGGRFEMSRLSLPSSVSAELVLLKNLEVAIIEIDGTDDPSGVVSELKSIGIAAEADLSIKLTGEEAAPLPLLRRELNQRVMYSTQMEASEMMSESVALVREGEALLADARVLFLSADREPTRKARDAARAALRAARAAFSAAKVAEKIALGQFEEARRRPLDPLVGRQWALPDLCIDQVLYKRISRTLTIDGNFDWKRFSKVPVAVIDSGIDYEHPELRRVVVNNGWEDWDHASHDVDDDHNGFVDDVRGWNFVDNDANVMDSSGHGTHVAGVLAAEGYNKDGIIGSGFPFARVLPLKIFKNGRYGRLSDAFKAFDYAVEQGVMLSSNSWYTTAYSAVFAKVIDRLADHGHLVIAGAGNDGDDLDETGASYPCGFAASNVLCVGAHGKGGNRMRDSNYGPGVVDVSAPGHNIFSTALENGYRLMSGTSMAAAQVAGVAALLVGARKPFPLRYDEVVAAITDTAKVNGWTTFGRVDACGALESVVDDIEPLTGAVSIVSGYHDRQLETLRLGPGERHSLKLRLYSPPEIGHHEYDLIGPIGQGVLDIHIRLRRRPPQGWCAVSGNGFVVNFGTFVLGSSRTVSFNVFNIGGGKLELKRSRLDPWAPELTVVNPVAESVVLSTMEYIEVVYNFKPSSSGVFEFYIDGLHPTCDRPGLYARVIDSLAYVESPTEIPDWLPLGLRHLPLSVAVVNPTILNLRTQVVIRSEPYILEGPVAGVSFPFLPVGGGWVSMMAVEGQQILFNCTEGQHHSIVLPRPFPFYSERSTEVAVGCNGVAYVASMGEGREPPRLPRLSSGSGIIAPYWVESSKARCPDTSGCRISFVVRETNTSSTLIVEWRNLLVEANTTAGSVVMQLHVHTDGRLVFLYKTIPVNHHRRDLAVGIGSADGFEGRNIMRDLNGTDPLAVVWTPRLRSSPVMLPANSTTVVEFQLSTPFLGLPGGDAVCEETGWVDAFNRTCADYVAKALCTEDGTPGIGWDSSLGSFAQAAFTTPADVSCCGCGGGTWTRDPSEGAPWQDTLVLGLKDVDDERGSFSRTITGSAELDVLLDGDEELVPYDGGLRILRVIAQDPSRSVNVKESGLTVTIDLFVSGILHSSKNVVLVGGQGTAEFDIPSGPTSVTARATPSIDIVVEQQIVTCGGDDVVGVNGLRYLLWSGLTGELVCALLKYDGDSWLAANGSSLSPTPAQGWYSIAMADSSGRIVAAVDASPRRVGEVLLGFESSIAFGGCGGFCVSAGTINVDFGTALRESLIRVLREEGSETTEDEDGRGGTVITTTTSTDRSAATLTTTPTDRSADIFTTTPTDRSADIFTTTPTDRSADIFTIAESLADVLIRKDDELLY</sequence>
<comment type="catalytic activity">
    <reaction evidence="6">
        <text>Hydrolysis of proteins with broad specificity for peptide bonds, and a preference for a large uncharged residue in P1. Hydrolyzes peptide amides.</text>
        <dbReference type="EC" id="3.4.21.62"/>
    </reaction>
</comment>
<evidence type="ECO:0000256" key="10">
    <source>
        <dbReference type="SAM" id="SignalP"/>
    </source>
</evidence>
<evidence type="ECO:0000259" key="11">
    <source>
        <dbReference type="Pfam" id="PF00082"/>
    </source>
</evidence>
<keyword evidence="10" id="KW-0732">Signal</keyword>